<evidence type="ECO:0000313" key="9">
    <source>
        <dbReference type="Proteomes" id="UP000239549"/>
    </source>
</evidence>
<dbReference type="RefSeq" id="WP_104370574.1">
    <property type="nucleotide sequence ID" value="NZ_BFAV01000016.1"/>
</dbReference>
<dbReference type="GO" id="GO:0046872">
    <property type="term" value="F:metal ion binding"/>
    <property type="evidence" value="ECO:0007669"/>
    <property type="project" value="UniProtKB-KW"/>
</dbReference>
<dbReference type="NCBIfam" id="TIGR00488">
    <property type="entry name" value="bis(5'-nucleosyl)-tetraphosphatase (symmetrical) YqeK"/>
    <property type="match status" value="1"/>
</dbReference>
<name>A0A2L2XCN2_9FIRM</name>
<evidence type="ECO:0000256" key="2">
    <source>
        <dbReference type="ARBA" id="ARBA00022723"/>
    </source>
</evidence>
<dbReference type="CDD" id="cd00077">
    <property type="entry name" value="HDc"/>
    <property type="match status" value="1"/>
</dbReference>
<dbReference type="AlphaFoldDB" id="A0A2L2XCN2"/>
<keyword evidence="9" id="KW-1185">Reference proteome</keyword>
<evidence type="ECO:0000313" key="8">
    <source>
        <dbReference type="EMBL" id="GBF31976.1"/>
    </source>
</evidence>
<evidence type="ECO:0000259" key="7">
    <source>
        <dbReference type="PROSITE" id="PS51831"/>
    </source>
</evidence>
<dbReference type="Gene3D" id="1.10.3210.10">
    <property type="entry name" value="Hypothetical protein af1432"/>
    <property type="match status" value="1"/>
</dbReference>
<gene>
    <name evidence="8" type="ORF">DCCM_0166</name>
</gene>
<dbReference type="PANTHER" id="PTHR35795:SF1">
    <property type="entry name" value="BIS(5'-NUCLEOSYL)-TETRAPHOSPHATASE, SYMMETRICAL"/>
    <property type="match status" value="1"/>
</dbReference>
<dbReference type="NCBIfam" id="TIGR00277">
    <property type="entry name" value="HDIG"/>
    <property type="match status" value="1"/>
</dbReference>
<dbReference type="PROSITE" id="PS51831">
    <property type="entry name" value="HD"/>
    <property type="match status" value="1"/>
</dbReference>
<dbReference type="SMART" id="SM00471">
    <property type="entry name" value="HDc"/>
    <property type="match status" value="1"/>
</dbReference>
<evidence type="ECO:0000256" key="5">
    <source>
        <dbReference type="ARBA" id="ARBA00023004"/>
    </source>
</evidence>
<evidence type="ECO:0000256" key="3">
    <source>
        <dbReference type="ARBA" id="ARBA00022741"/>
    </source>
</evidence>
<dbReference type="PANTHER" id="PTHR35795">
    <property type="entry name" value="SLR1885 PROTEIN"/>
    <property type="match status" value="1"/>
</dbReference>
<reference evidence="9" key="1">
    <citation type="submission" date="2018-02" db="EMBL/GenBank/DDBJ databases">
        <title>Genome sequence of Desulfocucumis palustris strain NAW-5.</title>
        <authorList>
            <person name="Watanabe M."/>
            <person name="Kojima H."/>
            <person name="Fukui M."/>
        </authorList>
    </citation>
    <scope>NUCLEOTIDE SEQUENCE [LARGE SCALE GENOMIC DNA]</scope>
    <source>
        <strain evidence="9">NAW-5</strain>
    </source>
</reference>
<organism evidence="8 9">
    <name type="scientific">Desulfocucumis palustris</name>
    <dbReference type="NCBI Taxonomy" id="1898651"/>
    <lineage>
        <taxon>Bacteria</taxon>
        <taxon>Bacillati</taxon>
        <taxon>Bacillota</taxon>
        <taxon>Clostridia</taxon>
        <taxon>Eubacteriales</taxon>
        <taxon>Desulfocucumaceae</taxon>
        <taxon>Desulfocucumis</taxon>
    </lineage>
</organism>
<dbReference type="InterPro" id="IPR003607">
    <property type="entry name" value="HD/PDEase_dom"/>
</dbReference>
<dbReference type="InterPro" id="IPR005249">
    <property type="entry name" value="YqeK"/>
</dbReference>
<dbReference type="EC" id="3.6.1.41" evidence="1"/>
<keyword evidence="5" id="KW-0408">Iron</keyword>
<dbReference type="InterPro" id="IPR006675">
    <property type="entry name" value="HDIG_dom"/>
</dbReference>
<dbReference type="GO" id="GO:0008803">
    <property type="term" value="F:bis(5'-nucleosyl)-tetraphosphatase (symmetrical) activity"/>
    <property type="evidence" value="ECO:0007669"/>
    <property type="project" value="UniProtKB-EC"/>
</dbReference>
<dbReference type="Proteomes" id="UP000239549">
    <property type="component" value="Unassembled WGS sequence"/>
</dbReference>
<accession>A0A2L2XCN2</accession>
<dbReference type="Pfam" id="PF01966">
    <property type="entry name" value="HD"/>
    <property type="match status" value="1"/>
</dbReference>
<keyword evidence="3" id="KW-0547">Nucleotide-binding</keyword>
<sequence length="192" mass="20911">MDREGIVIILKEMISEKRLAHSLGVSDTAVRLALAYGADPDLAARAGLLHDCARDMEGGELLRLAGEWGVTVSPVERRFPLLLHGPVGAAICRRRFGVCDEEVLRAVALHTTGSPGMGLLEKTVYVADKIEPGRRHPGVEALREAAVTGPDEGMLACLGHFMYYLIKRGEIIHPDMVSTWNKLSLMVGGRNF</sequence>
<evidence type="ECO:0000256" key="1">
    <source>
        <dbReference type="ARBA" id="ARBA00012506"/>
    </source>
</evidence>
<keyword evidence="4 8" id="KW-0378">Hydrolase</keyword>
<protein>
    <recommendedName>
        <fullName evidence="1">bis(5'-nucleosyl)-tetraphosphatase (symmetrical)</fullName>
        <ecNumber evidence="1">3.6.1.41</ecNumber>
    </recommendedName>
</protein>
<dbReference type="InterPro" id="IPR051094">
    <property type="entry name" value="Diverse_Catalytic_Enzymes"/>
</dbReference>
<dbReference type="InterPro" id="IPR006674">
    <property type="entry name" value="HD_domain"/>
</dbReference>
<feature type="domain" description="HD" evidence="7">
    <location>
        <begin position="18"/>
        <end position="133"/>
    </location>
</feature>
<comment type="caution">
    <text evidence="8">The sequence shown here is derived from an EMBL/GenBank/DDBJ whole genome shotgun (WGS) entry which is preliminary data.</text>
</comment>
<dbReference type="GO" id="GO:0000166">
    <property type="term" value="F:nucleotide binding"/>
    <property type="evidence" value="ECO:0007669"/>
    <property type="project" value="UniProtKB-KW"/>
</dbReference>
<dbReference type="EMBL" id="BFAV01000016">
    <property type="protein sequence ID" value="GBF31976.1"/>
    <property type="molecule type" value="Genomic_DNA"/>
</dbReference>
<evidence type="ECO:0000256" key="6">
    <source>
        <dbReference type="ARBA" id="ARBA00049417"/>
    </source>
</evidence>
<evidence type="ECO:0000256" key="4">
    <source>
        <dbReference type="ARBA" id="ARBA00022801"/>
    </source>
</evidence>
<dbReference type="OrthoDB" id="5295945at2"/>
<proteinExistence type="predicted"/>
<dbReference type="SUPFAM" id="SSF109604">
    <property type="entry name" value="HD-domain/PDEase-like"/>
    <property type="match status" value="1"/>
</dbReference>
<comment type="catalytic activity">
    <reaction evidence="6">
        <text>P(1),P(4)-bis(5'-adenosyl) tetraphosphate + H2O = 2 ADP + 2 H(+)</text>
        <dbReference type="Rhea" id="RHEA:24252"/>
        <dbReference type="ChEBI" id="CHEBI:15377"/>
        <dbReference type="ChEBI" id="CHEBI:15378"/>
        <dbReference type="ChEBI" id="CHEBI:58141"/>
        <dbReference type="ChEBI" id="CHEBI:456216"/>
        <dbReference type="EC" id="3.6.1.41"/>
    </reaction>
</comment>
<keyword evidence="2" id="KW-0479">Metal-binding</keyword>